<feature type="domain" description="Major facilitator superfamily (MFS) profile" evidence="7">
    <location>
        <begin position="23"/>
        <end position="450"/>
    </location>
</feature>
<feature type="transmembrane region" description="Helical" evidence="6">
    <location>
        <begin position="21"/>
        <end position="47"/>
    </location>
</feature>
<keyword evidence="3 6" id="KW-0812">Transmembrane</keyword>
<dbReference type="Proteomes" id="UP000468531">
    <property type="component" value="Unassembled WGS sequence"/>
</dbReference>
<dbReference type="PANTHER" id="PTHR11662">
    <property type="entry name" value="SOLUTE CARRIER FAMILY 17"/>
    <property type="match status" value="1"/>
</dbReference>
<feature type="transmembrane region" description="Helical" evidence="6">
    <location>
        <begin position="88"/>
        <end position="112"/>
    </location>
</feature>
<evidence type="ECO:0000256" key="6">
    <source>
        <dbReference type="SAM" id="Phobius"/>
    </source>
</evidence>
<keyword evidence="4 6" id="KW-1133">Transmembrane helix</keyword>
<evidence type="ECO:0000256" key="4">
    <source>
        <dbReference type="ARBA" id="ARBA00022989"/>
    </source>
</evidence>
<dbReference type="InterPro" id="IPR020846">
    <property type="entry name" value="MFS_dom"/>
</dbReference>
<gene>
    <name evidence="8" type="ORF">FNJ47_02440</name>
</gene>
<feature type="transmembrane region" description="Helical" evidence="6">
    <location>
        <begin position="301"/>
        <end position="325"/>
    </location>
</feature>
<accession>A0A6P1B859</accession>
<dbReference type="PROSITE" id="PS50850">
    <property type="entry name" value="MFS"/>
    <property type="match status" value="1"/>
</dbReference>
<protein>
    <submittedName>
        <fullName evidence="8">MFS transporter</fullName>
    </submittedName>
</protein>
<feature type="transmembrane region" description="Helical" evidence="6">
    <location>
        <begin position="118"/>
        <end position="135"/>
    </location>
</feature>
<keyword evidence="9" id="KW-1185">Reference proteome</keyword>
<dbReference type="CDD" id="cd17319">
    <property type="entry name" value="MFS_ExuT_GudP_like"/>
    <property type="match status" value="1"/>
</dbReference>
<dbReference type="Pfam" id="PF07690">
    <property type="entry name" value="MFS_1"/>
    <property type="match status" value="1"/>
</dbReference>
<dbReference type="Gene3D" id="1.20.1250.20">
    <property type="entry name" value="MFS general substrate transporter like domains"/>
    <property type="match status" value="2"/>
</dbReference>
<evidence type="ECO:0000259" key="7">
    <source>
        <dbReference type="PROSITE" id="PS50850"/>
    </source>
</evidence>
<evidence type="ECO:0000256" key="3">
    <source>
        <dbReference type="ARBA" id="ARBA00022692"/>
    </source>
</evidence>
<dbReference type="InterPro" id="IPR011701">
    <property type="entry name" value="MFS"/>
</dbReference>
<comment type="subcellular location">
    <subcellularLocation>
        <location evidence="1">Cell membrane</location>
        <topology evidence="1">Multi-pass membrane protein</topology>
    </subcellularLocation>
</comment>
<dbReference type="SUPFAM" id="SSF103473">
    <property type="entry name" value="MFS general substrate transporter"/>
    <property type="match status" value="1"/>
</dbReference>
<dbReference type="GO" id="GO:0022857">
    <property type="term" value="F:transmembrane transporter activity"/>
    <property type="evidence" value="ECO:0007669"/>
    <property type="project" value="InterPro"/>
</dbReference>
<name>A0A6P1B859_9BRAD</name>
<feature type="transmembrane region" description="Helical" evidence="6">
    <location>
        <begin position="59"/>
        <end position="81"/>
    </location>
</feature>
<dbReference type="AlphaFoldDB" id="A0A6P1B859"/>
<comment type="caution">
    <text evidence="8">The sequence shown here is derived from an EMBL/GenBank/DDBJ whole genome shotgun (WGS) entry which is preliminary data.</text>
</comment>
<keyword evidence="2" id="KW-1003">Cell membrane</keyword>
<dbReference type="InterPro" id="IPR050382">
    <property type="entry name" value="MFS_Na/Anion_cotransporter"/>
</dbReference>
<evidence type="ECO:0000313" key="9">
    <source>
        <dbReference type="Proteomes" id="UP000468531"/>
    </source>
</evidence>
<keyword evidence="5 6" id="KW-0472">Membrane</keyword>
<dbReference type="EMBL" id="VKHP01000005">
    <property type="protein sequence ID" value="NEU94716.1"/>
    <property type="molecule type" value="Genomic_DNA"/>
</dbReference>
<dbReference type="InterPro" id="IPR036259">
    <property type="entry name" value="MFS_trans_sf"/>
</dbReference>
<reference evidence="8 9" key="1">
    <citation type="journal article" date="2020" name="Arch. Microbiol.">
        <title>Bradyrhizobium uaiense sp. nov., a new highly efficient cowpea symbiont.</title>
        <authorList>
            <person name="Cabral Michel D."/>
            <person name="Azarias Guimaraes A."/>
            <person name="Martins da Costa E."/>
            <person name="Soares de Carvalho T."/>
            <person name="Balsanelli E."/>
            <person name="Willems A."/>
            <person name="Maltempi de Souza E."/>
            <person name="de Souza Moreira F.M."/>
        </authorList>
    </citation>
    <scope>NUCLEOTIDE SEQUENCE [LARGE SCALE GENOMIC DNA]</scope>
    <source>
        <strain evidence="8 9">UFLA 03-164</strain>
    </source>
</reference>
<evidence type="ECO:0000256" key="2">
    <source>
        <dbReference type="ARBA" id="ARBA00022475"/>
    </source>
</evidence>
<organism evidence="8 9">
    <name type="scientific">Bradyrhizobium uaiense</name>
    <dbReference type="NCBI Taxonomy" id="2594946"/>
    <lineage>
        <taxon>Bacteria</taxon>
        <taxon>Pseudomonadati</taxon>
        <taxon>Pseudomonadota</taxon>
        <taxon>Alphaproteobacteria</taxon>
        <taxon>Hyphomicrobiales</taxon>
        <taxon>Nitrobacteraceae</taxon>
        <taxon>Bradyrhizobium</taxon>
    </lineage>
</organism>
<proteinExistence type="predicted"/>
<sequence>MSQVLRADAENKAPAKSNYRWVVMTLIFFVYTMAAADRANIGIVLPFVKSEFNMTNTEAGAIVSLFFIGYSVAQIPAGFVVKRFGVRMIFPLFMILTSAFTGLLGTATSALHMKLNRLALGLAEAPLPVAMLATMNHWFPPKEKGTAVGIFLSAAKFGPVLVPPIGAVVIASLGWQYIFFICAVPGIIFSVLWYFLVTNDPAQSRFTSSAEVGHIQSASPPATSDEAGEIPFASGDGRRKFGWLDRLVRARTVRPIATVSETFRSPNIWGLAIGYLMMTGIINVILAWLPTYLTTVKKFSILNVGFVAAAPFVGGVLGNLLGGLLSDLVFDKRRKPTIVITALSSVFMMYALIHAPSDPLLLGGVLFMAGLLLNLGYSSFTVYPAGLTTKEAYPLAVSVVNTGGQAGGALFPFLTGVILDAYSWDSVFLFLAASSFIALVVMMFVVEPVEDPASGQAAAGR</sequence>
<feature type="transmembrane region" description="Helical" evidence="6">
    <location>
        <begin position="426"/>
        <end position="446"/>
    </location>
</feature>
<feature type="transmembrane region" description="Helical" evidence="6">
    <location>
        <begin position="392"/>
        <end position="414"/>
    </location>
</feature>
<dbReference type="PIRSF" id="PIRSF002808">
    <property type="entry name" value="Hexose_phosphate_transp"/>
    <property type="match status" value="1"/>
</dbReference>
<evidence type="ECO:0000256" key="5">
    <source>
        <dbReference type="ARBA" id="ARBA00023136"/>
    </source>
</evidence>
<dbReference type="InterPro" id="IPR000849">
    <property type="entry name" value="Sugar_P_transporter"/>
</dbReference>
<feature type="transmembrane region" description="Helical" evidence="6">
    <location>
        <begin position="268"/>
        <end position="289"/>
    </location>
</feature>
<dbReference type="PANTHER" id="PTHR11662:SF399">
    <property type="entry name" value="FI19708P1-RELATED"/>
    <property type="match status" value="1"/>
</dbReference>
<feature type="transmembrane region" description="Helical" evidence="6">
    <location>
        <begin position="177"/>
        <end position="197"/>
    </location>
</feature>
<feature type="transmembrane region" description="Helical" evidence="6">
    <location>
        <begin position="361"/>
        <end position="380"/>
    </location>
</feature>
<feature type="transmembrane region" description="Helical" evidence="6">
    <location>
        <begin position="337"/>
        <end position="355"/>
    </location>
</feature>
<evidence type="ECO:0000313" key="8">
    <source>
        <dbReference type="EMBL" id="NEU94716.1"/>
    </source>
</evidence>
<dbReference type="GO" id="GO:0005886">
    <property type="term" value="C:plasma membrane"/>
    <property type="evidence" value="ECO:0007669"/>
    <property type="project" value="UniProtKB-SubCell"/>
</dbReference>
<evidence type="ECO:0000256" key="1">
    <source>
        <dbReference type="ARBA" id="ARBA00004651"/>
    </source>
</evidence>
<feature type="transmembrane region" description="Helical" evidence="6">
    <location>
        <begin position="147"/>
        <end position="171"/>
    </location>
</feature>